<dbReference type="CDD" id="cd05117">
    <property type="entry name" value="STKc_CAMK"/>
    <property type="match status" value="1"/>
</dbReference>
<comment type="caution">
    <text evidence="12">The sequence shown here is derived from an EMBL/GenBank/DDBJ whole genome shotgun (WGS) entry which is preliminary data.</text>
</comment>
<dbReference type="Pfam" id="PF00069">
    <property type="entry name" value="Pkinase"/>
    <property type="match status" value="1"/>
</dbReference>
<dbReference type="InterPro" id="IPR002048">
    <property type="entry name" value="EF_hand_dom"/>
</dbReference>
<evidence type="ECO:0000313" key="13">
    <source>
        <dbReference type="Proteomes" id="UP000693970"/>
    </source>
</evidence>
<comment type="cofactor">
    <cofactor evidence="1">
        <name>Mg(2+)</name>
        <dbReference type="ChEBI" id="CHEBI:18420"/>
    </cofactor>
</comment>
<keyword evidence="5 12" id="KW-0418">Kinase</keyword>
<accession>A0A9K3M3I1</accession>
<dbReference type="FunFam" id="1.10.510.10:FF:000571">
    <property type="entry name" value="Maternal embryonic leucine zipper kinase"/>
    <property type="match status" value="1"/>
</dbReference>
<feature type="region of interest" description="Disordered" evidence="9">
    <location>
        <begin position="1"/>
        <end position="60"/>
    </location>
</feature>
<dbReference type="EMBL" id="JAGRRH010000002">
    <property type="protein sequence ID" value="KAG7373147.1"/>
    <property type="molecule type" value="Genomic_DNA"/>
</dbReference>
<dbReference type="SMART" id="SM00220">
    <property type="entry name" value="S_TKc"/>
    <property type="match status" value="1"/>
</dbReference>
<feature type="compositionally biased region" description="Basic residues" evidence="9">
    <location>
        <begin position="147"/>
        <end position="159"/>
    </location>
</feature>
<keyword evidence="13" id="KW-1185">Reference proteome</keyword>
<feature type="compositionally biased region" description="Polar residues" evidence="9">
    <location>
        <begin position="1"/>
        <end position="21"/>
    </location>
</feature>
<keyword evidence="4 8" id="KW-0547">Nucleotide-binding</keyword>
<proteinExistence type="inferred from homology"/>
<evidence type="ECO:0000256" key="2">
    <source>
        <dbReference type="ARBA" id="ARBA00022527"/>
    </source>
</evidence>
<evidence type="ECO:0000256" key="6">
    <source>
        <dbReference type="ARBA" id="ARBA00022840"/>
    </source>
</evidence>
<evidence type="ECO:0000259" key="10">
    <source>
        <dbReference type="PROSITE" id="PS50011"/>
    </source>
</evidence>
<evidence type="ECO:0000256" key="5">
    <source>
        <dbReference type="ARBA" id="ARBA00022777"/>
    </source>
</evidence>
<protein>
    <submittedName>
        <fullName evidence="12">Serine/threonine protein kinase</fullName>
    </submittedName>
</protein>
<evidence type="ECO:0000256" key="9">
    <source>
        <dbReference type="SAM" id="MobiDB-lite"/>
    </source>
</evidence>
<feature type="region of interest" description="Disordered" evidence="9">
    <location>
        <begin position="1088"/>
        <end position="1117"/>
    </location>
</feature>
<dbReference type="SMART" id="SM00054">
    <property type="entry name" value="EFh"/>
    <property type="match status" value="2"/>
</dbReference>
<feature type="binding site" evidence="8">
    <location>
        <position position="229"/>
    </location>
    <ligand>
        <name>ATP</name>
        <dbReference type="ChEBI" id="CHEBI:30616"/>
    </ligand>
</feature>
<dbReference type="AlphaFoldDB" id="A0A9K3M3I1"/>
<gene>
    <name evidence="12" type="ORF">IV203_033871</name>
</gene>
<dbReference type="FunFam" id="1.10.238.10:FF:000788">
    <property type="entry name" value="Predicted protein"/>
    <property type="match status" value="1"/>
</dbReference>
<evidence type="ECO:0000256" key="1">
    <source>
        <dbReference type="ARBA" id="ARBA00001946"/>
    </source>
</evidence>
<keyword evidence="3" id="KW-0808">Transferase</keyword>
<dbReference type="Proteomes" id="UP000693970">
    <property type="component" value="Unassembled WGS sequence"/>
</dbReference>
<dbReference type="PROSITE" id="PS00107">
    <property type="entry name" value="PROTEIN_KINASE_ATP"/>
    <property type="match status" value="1"/>
</dbReference>
<reference evidence="12" key="1">
    <citation type="journal article" date="2021" name="Sci. Rep.">
        <title>Diploid genomic architecture of Nitzschia inconspicua, an elite biomass production diatom.</title>
        <authorList>
            <person name="Oliver A."/>
            <person name="Podell S."/>
            <person name="Pinowska A."/>
            <person name="Traller J.C."/>
            <person name="Smith S.R."/>
            <person name="McClure R."/>
            <person name="Beliaev A."/>
            <person name="Bohutskyi P."/>
            <person name="Hill E.A."/>
            <person name="Rabines A."/>
            <person name="Zheng H."/>
            <person name="Allen L.Z."/>
            <person name="Kuo A."/>
            <person name="Grigoriev I.V."/>
            <person name="Allen A.E."/>
            <person name="Hazlebeck D."/>
            <person name="Allen E.E."/>
        </authorList>
    </citation>
    <scope>NUCLEOTIDE SEQUENCE</scope>
    <source>
        <strain evidence="12">Hildebrandi</strain>
    </source>
</reference>
<feature type="compositionally biased region" description="Polar residues" evidence="9">
    <location>
        <begin position="34"/>
        <end position="59"/>
    </location>
</feature>
<feature type="domain" description="Protein kinase" evidence="10">
    <location>
        <begin position="200"/>
        <end position="464"/>
    </location>
</feature>
<dbReference type="CDD" id="cd00051">
    <property type="entry name" value="EFh"/>
    <property type="match status" value="1"/>
</dbReference>
<dbReference type="InterPro" id="IPR050205">
    <property type="entry name" value="CDPK_Ser/Thr_kinases"/>
</dbReference>
<feature type="region of interest" description="Disordered" evidence="9">
    <location>
        <begin position="694"/>
        <end position="715"/>
    </location>
</feature>
<evidence type="ECO:0000256" key="4">
    <source>
        <dbReference type="ARBA" id="ARBA00022741"/>
    </source>
</evidence>
<evidence type="ECO:0000256" key="8">
    <source>
        <dbReference type="PROSITE-ProRule" id="PRU10141"/>
    </source>
</evidence>
<feature type="region of interest" description="Disordered" evidence="9">
    <location>
        <begin position="107"/>
        <end position="159"/>
    </location>
</feature>
<feature type="domain" description="EF-hand" evidence="11">
    <location>
        <begin position="513"/>
        <end position="548"/>
    </location>
</feature>
<dbReference type="PROSITE" id="PS00108">
    <property type="entry name" value="PROTEIN_KINASE_ST"/>
    <property type="match status" value="1"/>
</dbReference>
<dbReference type="OrthoDB" id="40902at2759"/>
<evidence type="ECO:0000259" key="11">
    <source>
        <dbReference type="PROSITE" id="PS50222"/>
    </source>
</evidence>
<keyword evidence="6 8" id="KW-0067">ATP-binding</keyword>
<feature type="domain" description="EF-hand" evidence="11">
    <location>
        <begin position="590"/>
        <end position="625"/>
    </location>
</feature>
<keyword evidence="2 12" id="KW-0723">Serine/threonine-protein kinase</keyword>
<dbReference type="InterPro" id="IPR008271">
    <property type="entry name" value="Ser/Thr_kinase_AS"/>
</dbReference>
<dbReference type="GO" id="GO:0005524">
    <property type="term" value="F:ATP binding"/>
    <property type="evidence" value="ECO:0007669"/>
    <property type="project" value="UniProtKB-UniRule"/>
</dbReference>
<comment type="similarity">
    <text evidence="7">Belongs to the protein kinase superfamily. Ser/Thr protein kinase family. CDPK subfamily.</text>
</comment>
<dbReference type="Pfam" id="PF13202">
    <property type="entry name" value="EF-hand_5"/>
    <property type="match status" value="1"/>
</dbReference>
<organism evidence="12 13">
    <name type="scientific">Nitzschia inconspicua</name>
    <dbReference type="NCBI Taxonomy" id="303405"/>
    <lineage>
        <taxon>Eukaryota</taxon>
        <taxon>Sar</taxon>
        <taxon>Stramenopiles</taxon>
        <taxon>Ochrophyta</taxon>
        <taxon>Bacillariophyta</taxon>
        <taxon>Bacillariophyceae</taxon>
        <taxon>Bacillariophycidae</taxon>
        <taxon>Bacillariales</taxon>
        <taxon>Bacillariaceae</taxon>
        <taxon>Nitzschia</taxon>
    </lineage>
</organism>
<dbReference type="PROSITE" id="PS50222">
    <property type="entry name" value="EF_HAND_2"/>
    <property type="match status" value="2"/>
</dbReference>
<feature type="region of interest" description="Disordered" evidence="9">
    <location>
        <begin position="796"/>
        <end position="835"/>
    </location>
</feature>
<dbReference type="InterPro" id="IPR000719">
    <property type="entry name" value="Prot_kinase_dom"/>
</dbReference>
<reference evidence="12" key="2">
    <citation type="submission" date="2021-04" db="EMBL/GenBank/DDBJ databases">
        <authorList>
            <person name="Podell S."/>
        </authorList>
    </citation>
    <scope>NUCLEOTIDE SEQUENCE</scope>
    <source>
        <strain evidence="12">Hildebrandi</strain>
    </source>
</reference>
<evidence type="ECO:0000256" key="3">
    <source>
        <dbReference type="ARBA" id="ARBA00022679"/>
    </source>
</evidence>
<evidence type="ECO:0000313" key="12">
    <source>
        <dbReference type="EMBL" id="KAG7373147.1"/>
    </source>
</evidence>
<dbReference type="GO" id="GO:0005509">
    <property type="term" value="F:calcium ion binding"/>
    <property type="evidence" value="ECO:0007669"/>
    <property type="project" value="InterPro"/>
</dbReference>
<name>A0A9K3M3I1_9STRA</name>
<feature type="compositionally biased region" description="Polar residues" evidence="9">
    <location>
        <begin position="115"/>
        <end position="132"/>
    </location>
</feature>
<sequence length="1117" mass="122144">MGCSSSKEVTSSTVPQATNAAPTRAPKPAMESAVTVSAPSNTRPAPSSSFPPGTLSSVGASGKASIAADSLATDAEVASPLEAAELGHLMVQLNDVVPGSTQGGTCRGRFESYASGASTPNTSSGNISWTGSDTEEQLQLDASTNRRSPKRNPRMLKHSHSGSAIDLENLHNNVACTLTSKVVHIEVPFGKPIEEVYEGVHNGPVLGSGVSGLVRLVTHKKTGIEYAVKCLDLGLVGTKEGLQQLREEIFIMCQLDHPNIVRLEEVYESHSEIYLVQELCLGGELFDRLDEQPDYHYTEAECARLVKQMLSAVRYLHSKGIIHRDLKLENFLFSSKAADSELKMIDFGLSKHFRFGEVHHEAVGTPYTVAPEVIKGSYDERCDIWAIGVITFLLFSGDPPFGGCGGPEPLMQVRSNILNGTFEFQPEDVWSLVSNTGKNFVRSLLVTDPKKRPTAREAQKHAWLKHWASRDSSGNGQDNVLNPNVVKALVNFKEFSDMRKLLSEVLSFTLLPDQIKDLRKEFEIMDTDGSGEISLEALKEVLVSNAGAGSLGALTEEEVEDIFNAMRVNKAETRIHWHEFIAAGLSQCQVDDRNLRLAFDRLDSDHKGYITLDDIVNLVGNDELHNEKEMRNMWRESMKNLNSTQTHITYNDFLLLMKGQAHESHEKQNCLLQLSQVPLSPLLEGVQMADDAKLDSTGDRSTVGTPPSGESHLGSRVDIIGAEVEDASHFLMKSNLDESSLHSLPNLGAAPMYDGSSNSLVVTPSNSGTSTKNISTVAFSDETKIPDLQSYAAKALPQPSVVSRRRSKSLEGDPDMATEDTSSTEFTSKDSRRALNLPEHAAKQIMKDEWANKSALAVNRQLYRAHRQMRLSVLDACKRFEEQQASRARDTLMKEKVKEAMGAGLVMRHGTKFQVTSDAIRTYLDEAQAEQQALVDKANRRGGRGRSARKKTISDMSAMMTPSMGQDEMGLLAAKAHSKTPNSPREVFNNSFSAAQAIPDLSQEPIARLSFGIPPEDGGDHQNEPATKALAKESQHVPPNLPQVDQGDIRKATVPGQFHKTLDPFSSAGMYGGSRLRDEAVIQIQSPAPFSYLKSPNSPPGSPKRNAVAQRMNENPT</sequence>
<evidence type="ECO:0000256" key="7">
    <source>
        <dbReference type="ARBA" id="ARBA00024334"/>
    </source>
</evidence>
<dbReference type="GO" id="GO:0004674">
    <property type="term" value="F:protein serine/threonine kinase activity"/>
    <property type="evidence" value="ECO:0007669"/>
    <property type="project" value="UniProtKB-KW"/>
</dbReference>
<dbReference type="PANTHER" id="PTHR24349">
    <property type="entry name" value="SERINE/THREONINE-PROTEIN KINASE"/>
    <property type="match status" value="1"/>
</dbReference>
<dbReference type="InterPro" id="IPR017441">
    <property type="entry name" value="Protein_kinase_ATP_BS"/>
</dbReference>
<dbReference type="PROSITE" id="PS50011">
    <property type="entry name" value="PROTEIN_KINASE_DOM"/>
    <property type="match status" value="1"/>
</dbReference>